<dbReference type="Gramene" id="PVH33228">
    <property type="protein sequence ID" value="PVH33228"/>
    <property type="gene ID" value="PAHAL_9G601400"/>
</dbReference>
<protein>
    <recommendedName>
        <fullName evidence="3">4-coumarate--CoA ligase</fullName>
        <ecNumber evidence="3">6.2.1.12</ecNumber>
    </recommendedName>
</protein>
<evidence type="ECO:0000256" key="1">
    <source>
        <dbReference type="ARBA" id="ARBA00001946"/>
    </source>
</evidence>
<dbReference type="SUPFAM" id="SSF56801">
    <property type="entry name" value="Acetyl-CoA synthetase-like"/>
    <property type="match status" value="1"/>
</dbReference>
<dbReference type="FunFam" id="3.30.300.30:FF:000007">
    <property type="entry name" value="4-coumarate--CoA ligase 2"/>
    <property type="match status" value="1"/>
</dbReference>
<evidence type="ECO:0000313" key="13">
    <source>
        <dbReference type="EMBL" id="PVH33228.1"/>
    </source>
</evidence>
<evidence type="ECO:0000256" key="10">
    <source>
        <dbReference type="ARBA" id="ARBA00034252"/>
    </source>
</evidence>
<dbReference type="Gene3D" id="3.30.300.30">
    <property type="match status" value="1"/>
</dbReference>
<evidence type="ECO:0000256" key="3">
    <source>
        <dbReference type="ARBA" id="ARBA00012959"/>
    </source>
</evidence>
<comment type="catalytic activity">
    <reaction evidence="10">
        <text>(E)-4-coumarate + ATP + CoA = (E)-4-coumaroyl-CoA + AMP + diphosphate</text>
        <dbReference type="Rhea" id="RHEA:19641"/>
        <dbReference type="ChEBI" id="CHEBI:12876"/>
        <dbReference type="ChEBI" id="CHEBI:30616"/>
        <dbReference type="ChEBI" id="CHEBI:33019"/>
        <dbReference type="ChEBI" id="CHEBI:57287"/>
        <dbReference type="ChEBI" id="CHEBI:85008"/>
        <dbReference type="ChEBI" id="CHEBI:456215"/>
        <dbReference type="EC" id="6.2.1.12"/>
    </reaction>
    <physiologicalReaction direction="left-to-right" evidence="10">
        <dbReference type="Rhea" id="RHEA:19642"/>
    </physiologicalReaction>
</comment>
<reference evidence="13" key="1">
    <citation type="submission" date="2018-04" db="EMBL/GenBank/DDBJ databases">
        <title>WGS assembly of Panicum hallii.</title>
        <authorList>
            <person name="Lovell J."/>
            <person name="Jenkins J."/>
            <person name="Lowry D."/>
            <person name="Mamidi S."/>
            <person name="Sreedasyam A."/>
            <person name="Weng X."/>
            <person name="Barry K."/>
            <person name="Bonette J."/>
            <person name="Campitelli B."/>
            <person name="Daum C."/>
            <person name="Gordon S."/>
            <person name="Gould B."/>
            <person name="Lipzen A."/>
            <person name="Macqueen A."/>
            <person name="Palacio-Mejia J."/>
            <person name="Plott C."/>
            <person name="Shakirov E."/>
            <person name="Shu S."/>
            <person name="Yoshinaga Y."/>
            <person name="Zane M."/>
            <person name="Rokhsar D."/>
            <person name="Grimwood J."/>
            <person name="Schmutz J."/>
            <person name="Juenger T."/>
        </authorList>
    </citation>
    <scope>NUCLEOTIDE SEQUENCE [LARGE SCALE GENOMIC DNA]</scope>
    <source>
        <strain evidence="13">FIL2</strain>
    </source>
</reference>
<evidence type="ECO:0000256" key="4">
    <source>
        <dbReference type="ARBA" id="ARBA00022598"/>
    </source>
</evidence>
<dbReference type="InterPro" id="IPR025110">
    <property type="entry name" value="AMP-bd_C"/>
</dbReference>
<organism evidence="13">
    <name type="scientific">Panicum hallii</name>
    <dbReference type="NCBI Taxonomy" id="206008"/>
    <lineage>
        <taxon>Eukaryota</taxon>
        <taxon>Viridiplantae</taxon>
        <taxon>Streptophyta</taxon>
        <taxon>Embryophyta</taxon>
        <taxon>Tracheophyta</taxon>
        <taxon>Spermatophyta</taxon>
        <taxon>Magnoliopsida</taxon>
        <taxon>Liliopsida</taxon>
        <taxon>Poales</taxon>
        <taxon>Poaceae</taxon>
        <taxon>PACMAD clade</taxon>
        <taxon>Panicoideae</taxon>
        <taxon>Panicodae</taxon>
        <taxon>Paniceae</taxon>
        <taxon>Panicinae</taxon>
        <taxon>Panicum</taxon>
        <taxon>Panicum sect. Panicum</taxon>
    </lineage>
</organism>
<evidence type="ECO:0000259" key="12">
    <source>
        <dbReference type="Pfam" id="PF13193"/>
    </source>
</evidence>
<accession>A0A2T8I6C6</accession>
<feature type="domain" description="AMP-dependent synthetase/ligase" evidence="11">
    <location>
        <begin position="40"/>
        <end position="413"/>
    </location>
</feature>
<dbReference type="PANTHER" id="PTHR24096:SF425">
    <property type="entry name" value="4-COUMARATE--COA LIGASE-LIKE 7"/>
    <property type="match status" value="1"/>
</dbReference>
<dbReference type="GO" id="GO:0009698">
    <property type="term" value="P:phenylpropanoid metabolic process"/>
    <property type="evidence" value="ECO:0007669"/>
    <property type="project" value="UniProtKB-ARBA"/>
</dbReference>
<evidence type="ECO:0000256" key="9">
    <source>
        <dbReference type="ARBA" id="ARBA00034223"/>
    </source>
</evidence>
<dbReference type="Proteomes" id="UP000243499">
    <property type="component" value="Chromosome 9"/>
</dbReference>
<name>A0A2T8I6C6_9POAL</name>
<keyword evidence="5" id="KW-0547">Nucleotide-binding</keyword>
<dbReference type="AlphaFoldDB" id="A0A2T8I6C6"/>
<comment type="similarity">
    <text evidence="2">Belongs to the ATP-dependent AMP-binding enzyme family.</text>
</comment>
<evidence type="ECO:0000256" key="8">
    <source>
        <dbReference type="ARBA" id="ARBA00034219"/>
    </source>
</evidence>
<dbReference type="GO" id="GO:0016207">
    <property type="term" value="F:4-coumarate-CoA ligase activity"/>
    <property type="evidence" value="ECO:0007669"/>
    <property type="project" value="UniProtKB-EC"/>
</dbReference>
<dbReference type="CDD" id="cd05904">
    <property type="entry name" value="4CL"/>
    <property type="match status" value="1"/>
</dbReference>
<dbReference type="FunFam" id="3.40.50.12780:FF:000003">
    <property type="entry name" value="Long-chain-fatty-acid--CoA ligase FadD"/>
    <property type="match status" value="1"/>
</dbReference>
<dbReference type="InterPro" id="IPR042099">
    <property type="entry name" value="ANL_N_sf"/>
</dbReference>
<keyword evidence="7" id="KW-0460">Magnesium</keyword>
<keyword evidence="6" id="KW-0067">ATP-binding</keyword>
<feature type="domain" description="AMP-binding enzyme C-terminal" evidence="12">
    <location>
        <begin position="472"/>
        <end position="547"/>
    </location>
</feature>
<dbReference type="Pfam" id="PF13193">
    <property type="entry name" value="AMP-binding_C"/>
    <property type="match status" value="1"/>
</dbReference>
<sequence>MATTAAPAAGYGEDGVYRSPRPAVRIESDPGLSLTDLLLRRADACPSALALTDVATGQALTFSALRSAVLNTAVALASRAGVRPGDVVLLIAPNCVLYPVCFFAVTALGAVATTANPLYTPREIANQVTDARAKLAITVSEVLPKIAELRLLAILLDGDAARAGASVHPGASVTLYSDLIAGAQETEYRRPPTKQSNTAALLYSSGTTGASKGVVLTHRNFISAAAMLTADQDAEGEAAGPNVFLCYLPMFHIFGLFAITFAQVQRGNAVVVMPRFHMDAVMAAVERHRVTHLFCVPPVMIALAKLGRAGKHDLSSLRFIGTGAAPLGKDVMEVVARNFPEAVVAQGYGMTETCGVISLEYPEKGQARQFGSTGPLLSGIEAKIIDVETLKCLPPNQLGEICVRGLNTMQGYFNNVQATEYTIKQGWLHTGDIGYFDGGGQLFVVDRLKELIKYKGFQWNFCLFYWQIAPAELEGLLLSHPEILDAVVIPFPDAEAGEVPIAYVVRSPVSSLTEVDVQKFIENQVAYYKRLRRVSFVDSVPKSASGKILRRELIAQVRSSKE</sequence>
<dbReference type="PANTHER" id="PTHR24096">
    <property type="entry name" value="LONG-CHAIN-FATTY-ACID--COA LIGASE"/>
    <property type="match status" value="1"/>
</dbReference>
<evidence type="ECO:0000256" key="5">
    <source>
        <dbReference type="ARBA" id="ARBA00022741"/>
    </source>
</evidence>
<comment type="catalytic activity">
    <reaction evidence="9">
        <text>(E)-4-coumaroyl-AMP + CoA = (E)-4-coumaroyl-CoA + AMP + H(+)</text>
        <dbReference type="Rhea" id="RHEA:72423"/>
        <dbReference type="ChEBI" id="CHEBI:15378"/>
        <dbReference type="ChEBI" id="CHEBI:57287"/>
        <dbReference type="ChEBI" id="CHEBI:85008"/>
        <dbReference type="ChEBI" id="CHEBI:192348"/>
        <dbReference type="ChEBI" id="CHEBI:456215"/>
    </reaction>
    <physiologicalReaction direction="left-to-right" evidence="9">
        <dbReference type="Rhea" id="RHEA:72424"/>
    </physiologicalReaction>
</comment>
<evidence type="ECO:0000256" key="7">
    <source>
        <dbReference type="ARBA" id="ARBA00022842"/>
    </source>
</evidence>
<proteinExistence type="inferred from homology"/>
<dbReference type="GO" id="GO:0106290">
    <property type="term" value="F:trans-cinnamate-CoA ligase activity"/>
    <property type="evidence" value="ECO:0007669"/>
    <property type="project" value="UniProtKB-ARBA"/>
</dbReference>
<comment type="catalytic activity">
    <reaction evidence="8">
        <text>(E)-4-coumarate + ATP + H(+) = (E)-4-coumaroyl-AMP + diphosphate</text>
        <dbReference type="Rhea" id="RHEA:72419"/>
        <dbReference type="ChEBI" id="CHEBI:12876"/>
        <dbReference type="ChEBI" id="CHEBI:15378"/>
        <dbReference type="ChEBI" id="CHEBI:30616"/>
        <dbReference type="ChEBI" id="CHEBI:33019"/>
        <dbReference type="ChEBI" id="CHEBI:192348"/>
    </reaction>
    <physiologicalReaction direction="left-to-right" evidence="8">
        <dbReference type="Rhea" id="RHEA:72420"/>
    </physiologicalReaction>
</comment>
<dbReference type="PROSITE" id="PS00455">
    <property type="entry name" value="AMP_BINDING"/>
    <property type="match status" value="1"/>
</dbReference>
<dbReference type="InterPro" id="IPR045851">
    <property type="entry name" value="AMP-bd_C_sf"/>
</dbReference>
<evidence type="ECO:0000256" key="2">
    <source>
        <dbReference type="ARBA" id="ARBA00006432"/>
    </source>
</evidence>
<dbReference type="InterPro" id="IPR020845">
    <property type="entry name" value="AMP-binding_CS"/>
</dbReference>
<keyword evidence="4" id="KW-0436">Ligase</keyword>
<dbReference type="EC" id="6.2.1.12" evidence="3"/>
<dbReference type="GO" id="GO:0005524">
    <property type="term" value="F:ATP binding"/>
    <property type="evidence" value="ECO:0007669"/>
    <property type="project" value="UniProtKB-KW"/>
</dbReference>
<dbReference type="Pfam" id="PF00501">
    <property type="entry name" value="AMP-binding"/>
    <property type="match status" value="1"/>
</dbReference>
<comment type="cofactor">
    <cofactor evidence="1">
        <name>Mg(2+)</name>
        <dbReference type="ChEBI" id="CHEBI:18420"/>
    </cofactor>
</comment>
<gene>
    <name evidence="13" type="ORF">PAHAL_9G601400</name>
</gene>
<dbReference type="InterPro" id="IPR000873">
    <property type="entry name" value="AMP-dep_synth/lig_dom"/>
</dbReference>
<dbReference type="Gene3D" id="3.40.50.12780">
    <property type="entry name" value="N-terminal domain of ligase-like"/>
    <property type="match status" value="1"/>
</dbReference>
<evidence type="ECO:0000259" key="11">
    <source>
        <dbReference type="Pfam" id="PF00501"/>
    </source>
</evidence>
<evidence type="ECO:0000256" key="6">
    <source>
        <dbReference type="ARBA" id="ARBA00022840"/>
    </source>
</evidence>
<dbReference type="EMBL" id="CM008054">
    <property type="protein sequence ID" value="PVH33228.1"/>
    <property type="molecule type" value="Genomic_DNA"/>
</dbReference>